<dbReference type="Gene3D" id="3.30.565.10">
    <property type="entry name" value="Histidine kinase-like ATPase, C-terminal domain"/>
    <property type="match status" value="1"/>
</dbReference>
<keyword evidence="8 15" id="KW-0418">Kinase</keyword>
<dbReference type="InterPro" id="IPR005467">
    <property type="entry name" value="His_kinase_dom"/>
</dbReference>
<dbReference type="EC" id="2.7.13.3" evidence="3"/>
<feature type="domain" description="Histidine kinase" evidence="14">
    <location>
        <begin position="88"/>
        <end position="281"/>
    </location>
</feature>
<dbReference type="KEGG" id="vil:CFK37_19635"/>
<keyword evidence="7" id="KW-0547">Nucleotide-binding</keyword>
<dbReference type="CDD" id="cd00075">
    <property type="entry name" value="HATPase"/>
    <property type="match status" value="1"/>
</dbReference>
<comment type="subcellular location">
    <subcellularLocation>
        <location evidence="2">Membrane</location>
        <topology evidence="2">Multi-pass membrane protein</topology>
    </subcellularLocation>
</comment>
<keyword evidence="12 13" id="KW-0472">Membrane</keyword>
<evidence type="ECO:0000256" key="6">
    <source>
        <dbReference type="ARBA" id="ARBA00022692"/>
    </source>
</evidence>
<keyword evidence="11" id="KW-0902">Two-component regulatory system</keyword>
<dbReference type="CDD" id="cd00082">
    <property type="entry name" value="HisKA"/>
    <property type="match status" value="1"/>
</dbReference>
<dbReference type="GO" id="GO:0005524">
    <property type="term" value="F:ATP binding"/>
    <property type="evidence" value="ECO:0007669"/>
    <property type="project" value="UniProtKB-KW"/>
</dbReference>
<dbReference type="EMBL" id="CP022315">
    <property type="protein sequence ID" value="ASK64200.1"/>
    <property type="molecule type" value="Genomic_DNA"/>
</dbReference>
<evidence type="ECO:0000256" key="7">
    <source>
        <dbReference type="ARBA" id="ARBA00022741"/>
    </source>
</evidence>
<evidence type="ECO:0000256" key="2">
    <source>
        <dbReference type="ARBA" id="ARBA00004141"/>
    </source>
</evidence>
<evidence type="ECO:0000256" key="3">
    <source>
        <dbReference type="ARBA" id="ARBA00012438"/>
    </source>
</evidence>
<dbReference type="InterPro" id="IPR003594">
    <property type="entry name" value="HATPase_dom"/>
</dbReference>
<dbReference type="SMART" id="SM00387">
    <property type="entry name" value="HATPase_c"/>
    <property type="match status" value="1"/>
</dbReference>
<gene>
    <name evidence="15" type="ORF">CFK37_19635</name>
</gene>
<organism evidence="15 16">
    <name type="scientific">Virgibacillus phasianinus</name>
    <dbReference type="NCBI Taxonomy" id="2017483"/>
    <lineage>
        <taxon>Bacteria</taxon>
        <taxon>Bacillati</taxon>
        <taxon>Bacillota</taxon>
        <taxon>Bacilli</taxon>
        <taxon>Bacillales</taxon>
        <taxon>Bacillaceae</taxon>
        <taxon>Virgibacillus</taxon>
    </lineage>
</organism>
<dbReference type="InterPro" id="IPR036890">
    <property type="entry name" value="HATPase_C_sf"/>
</dbReference>
<dbReference type="AlphaFoldDB" id="A0A220U7X3"/>
<dbReference type="PROSITE" id="PS50109">
    <property type="entry name" value="HIS_KIN"/>
    <property type="match status" value="1"/>
</dbReference>
<keyword evidence="4" id="KW-0597">Phosphoprotein</keyword>
<dbReference type="InterPro" id="IPR036097">
    <property type="entry name" value="HisK_dim/P_sf"/>
</dbReference>
<comment type="catalytic activity">
    <reaction evidence="1">
        <text>ATP + protein L-histidine = ADP + protein N-phospho-L-histidine.</text>
        <dbReference type="EC" id="2.7.13.3"/>
    </reaction>
</comment>
<dbReference type="SUPFAM" id="SSF55874">
    <property type="entry name" value="ATPase domain of HSP90 chaperone/DNA topoisomerase II/histidine kinase"/>
    <property type="match status" value="1"/>
</dbReference>
<evidence type="ECO:0000256" key="4">
    <source>
        <dbReference type="ARBA" id="ARBA00022553"/>
    </source>
</evidence>
<keyword evidence="16" id="KW-1185">Reference proteome</keyword>
<dbReference type="Gene3D" id="1.10.287.130">
    <property type="match status" value="1"/>
</dbReference>
<dbReference type="InterPro" id="IPR050398">
    <property type="entry name" value="HssS/ArlS-like"/>
</dbReference>
<keyword evidence="10 13" id="KW-1133">Transmembrane helix</keyword>
<dbReference type="Pfam" id="PF02518">
    <property type="entry name" value="HATPase_c"/>
    <property type="match status" value="1"/>
</dbReference>
<dbReference type="InterPro" id="IPR008358">
    <property type="entry name" value="Sig_transdc_His_kin/Pase_MprB"/>
</dbReference>
<evidence type="ECO:0000256" key="9">
    <source>
        <dbReference type="ARBA" id="ARBA00022840"/>
    </source>
</evidence>
<dbReference type="PANTHER" id="PTHR45528:SF8">
    <property type="entry name" value="HISTIDINE KINASE"/>
    <property type="match status" value="1"/>
</dbReference>
<keyword evidence="6 13" id="KW-0812">Transmembrane</keyword>
<evidence type="ECO:0000313" key="16">
    <source>
        <dbReference type="Proteomes" id="UP000198312"/>
    </source>
</evidence>
<dbReference type="OrthoDB" id="9792991at2"/>
<evidence type="ECO:0000256" key="12">
    <source>
        <dbReference type="ARBA" id="ARBA00023136"/>
    </source>
</evidence>
<evidence type="ECO:0000259" key="14">
    <source>
        <dbReference type="PROSITE" id="PS50109"/>
    </source>
</evidence>
<dbReference type="SUPFAM" id="SSF47384">
    <property type="entry name" value="Homodimeric domain of signal transducing histidine kinase"/>
    <property type="match status" value="1"/>
</dbReference>
<evidence type="ECO:0000256" key="1">
    <source>
        <dbReference type="ARBA" id="ARBA00000085"/>
    </source>
</evidence>
<evidence type="ECO:0000256" key="8">
    <source>
        <dbReference type="ARBA" id="ARBA00022777"/>
    </source>
</evidence>
<reference evidence="15 16" key="1">
    <citation type="submission" date="2017-07" db="EMBL/GenBank/DDBJ databases">
        <title>Virgibacillus sp. LM2416.</title>
        <authorList>
            <person name="Tak E.J."/>
            <person name="Bae J.-W."/>
        </authorList>
    </citation>
    <scope>NUCLEOTIDE SEQUENCE [LARGE SCALE GENOMIC DNA]</scope>
    <source>
        <strain evidence="15 16">LM2416</strain>
    </source>
</reference>
<dbReference type="GO" id="GO:0000155">
    <property type="term" value="F:phosphorelay sensor kinase activity"/>
    <property type="evidence" value="ECO:0007669"/>
    <property type="project" value="InterPro"/>
</dbReference>
<feature type="transmembrane region" description="Helical" evidence="13">
    <location>
        <begin position="6"/>
        <end position="22"/>
    </location>
</feature>
<dbReference type="Proteomes" id="UP000198312">
    <property type="component" value="Chromosome"/>
</dbReference>
<evidence type="ECO:0000256" key="10">
    <source>
        <dbReference type="ARBA" id="ARBA00022989"/>
    </source>
</evidence>
<keyword evidence="9" id="KW-0067">ATP-binding</keyword>
<evidence type="ECO:0000313" key="15">
    <source>
        <dbReference type="EMBL" id="ASK64200.1"/>
    </source>
</evidence>
<dbReference type="InterPro" id="IPR003661">
    <property type="entry name" value="HisK_dim/P_dom"/>
</dbReference>
<dbReference type="PRINTS" id="PR01780">
    <property type="entry name" value="LANTIREGPROT"/>
</dbReference>
<dbReference type="GO" id="GO:0005886">
    <property type="term" value="C:plasma membrane"/>
    <property type="evidence" value="ECO:0007669"/>
    <property type="project" value="TreeGrafter"/>
</dbReference>
<keyword evidence="5" id="KW-0808">Transferase</keyword>
<accession>A0A220U7X3</accession>
<protein>
    <recommendedName>
        <fullName evidence="3">histidine kinase</fullName>
        <ecNumber evidence="3">2.7.13.3</ecNumber>
    </recommendedName>
</protein>
<dbReference type="SMART" id="SM00388">
    <property type="entry name" value="HisKA"/>
    <property type="match status" value="1"/>
</dbReference>
<evidence type="ECO:0000256" key="5">
    <source>
        <dbReference type="ARBA" id="ARBA00022679"/>
    </source>
</evidence>
<dbReference type="RefSeq" id="WP_089063457.1">
    <property type="nucleotide sequence ID" value="NZ_CP022315.1"/>
</dbReference>
<proteinExistence type="predicted"/>
<evidence type="ECO:0000256" key="13">
    <source>
        <dbReference type="SAM" id="Phobius"/>
    </source>
</evidence>
<dbReference type="Pfam" id="PF00512">
    <property type="entry name" value="HisKA"/>
    <property type="match status" value="1"/>
</dbReference>
<dbReference type="PANTHER" id="PTHR45528">
    <property type="entry name" value="SENSOR HISTIDINE KINASE CPXA"/>
    <property type="match status" value="1"/>
</dbReference>
<name>A0A220U7X3_9BACI</name>
<sequence>MIYISVISALLAVIFLIRYYLVKKEMKSITKQLENYNYHNTEKKVDITFFDKDIEALSVGVNRQIDLIVQANADKRRTEMELKQAVANISHDIRTPLTSIFGYIQLLEAKDVTPEEREEYVAIIKDRTKRLQVLLNDFFELSIIESVDHYLKLETIKMNNVVSEVLMEFYDQFTERDLKPIIMLPKEKISIIADESAVKRVMENLINNAIKHASGNVSISLVQGDSKVIMTISNDANQLDRNDLDMLFNRFYTADQTRSSQGTGLGLSIAKGLMQKMNGNLIAEYKESKLIMKCEWKMQ</sequence>
<evidence type="ECO:0000256" key="11">
    <source>
        <dbReference type="ARBA" id="ARBA00023012"/>
    </source>
</evidence>